<dbReference type="EMBL" id="FQYV01000013">
    <property type="protein sequence ID" value="SHJ31187.1"/>
    <property type="molecule type" value="Genomic_DNA"/>
</dbReference>
<feature type="transmembrane region" description="Helical" evidence="1">
    <location>
        <begin position="36"/>
        <end position="53"/>
    </location>
</feature>
<reference evidence="3" key="1">
    <citation type="submission" date="2016-11" db="EMBL/GenBank/DDBJ databases">
        <authorList>
            <person name="Varghese N."/>
            <person name="Submissions S."/>
        </authorList>
    </citation>
    <scope>NUCLEOTIDE SEQUENCE [LARGE SCALE GENOMIC DNA]</scope>
    <source>
        <strain evidence="3">DSM 26349</strain>
    </source>
</reference>
<dbReference type="Proteomes" id="UP000184172">
    <property type="component" value="Unassembled WGS sequence"/>
</dbReference>
<accession>A0A1M6I9S3</accession>
<keyword evidence="3" id="KW-1185">Reference proteome</keyword>
<organism evidence="2 3">
    <name type="scientific">Aequorivita viscosa</name>
    <dbReference type="NCBI Taxonomy" id="797419"/>
    <lineage>
        <taxon>Bacteria</taxon>
        <taxon>Pseudomonadati</taxon>
        <taxon>Bacteroidota</taxon>
        <taxon>Flavobacteriia</taxon>
        <taxon>Flavobacteriales</taxon>
        <taxon>Flavobacteriaceae</taxon>
        <taxon>Aequorivita</taxon>
    </lineage>
</organism>
<gene>
    <name evidence="2" type="ORF">SAMN04487908_11373</name>
</gene>
<sequence>MNTDKRNLITKGHYAISIPILGIYASAIYFFELSFLVISISTIVAWTFWSYMVPKWKLSSIKQLSSTEDYVNWYSNSIASFLIWPDSNWFTQTEFWTEKDKDEYQELRKSLLNIQ</sequence>
<name>A0A1M6I9S3_9FLAO</name>
<dbReference type="STRING" id="797419.SAMN05216556_1144"/>
<evidence type="ECO:0000313" key="3">
    <source>
        <dbReference type="Proteomes" id="UP000184172"/>
    </source>
</evidence>
<dbReference type="AlphaFoldDB" id="A0A1M6I9S3"/>
<dbReference type="RefSeq" id="WP_073218433.1">
    <property type="nucleotide sequence ID" value="NZ_FNNS01000014.1"/>
</dbReference>
<evidence type="ECO:0000313" key="2">
    <source>
        <dbReference type="EMBL" id="SHJ31187.1"/>
    </source>
</evidence>
<feature type="transmembrane region" description="Helical" evidence="1">
    <location>
        <begin position="12"/>
        <end position="30"/>
    </location>
</feature>
<keyword evidence="1" id="KW-1133">Transmembrane helix</keyword>
<protein>
    <submittedName>
        <fullName evidence="2">Uncharacterized protein</fullName>
    </submittedName>
</protein>
<proteinExistence type="predicted"/>
<evidence type="ECO:0000256" key="1">
    <source>
        <dbReference type="SAM" id="Phobius"/>
    </source>
</evidence>
<keyword evidence="1" id="KW-0812">Transmembrane</keyword>
<keyword evidence="1" id="KW-0472">Membrane</keyword>